<dbReference type="PANTHER" id="PTHR30383">
    <property type="entry name" value="THIOESTERASE 1/PROTEASE 1/LYSOPHOSPHOLIPASE L1"/>
    <property type="match status" value="1"/>
</dbReference>
<evidence type="ECO:0000259" key="2">
    <source>
        <dbReference type="Pfam" id="PF13472"/>
    </source>
</evidence>
<evidence type="ECO:0000313" key="3">
    <source>
        <dbReference type="EMBL" id="RZS68077.1"/>
    </source>
</evidence>
<dbReference type="RefSeq" id="WP_130351447.1">
    <property type="nucleotide sequence ID" value="NZ_SGWY01000001.1"/>
</dbReference>
<feature type="signal peptide" evidence="1">
    <location>
        <begin position="1"/>
        <end position="35"/>
    </location>
</feature>
<dbReference type="EMBL" id="SGWY01000001">
    <property type="protein sequence ID" value="RZS68077.1"/>
    <property type="molecule type" value="Genomic_DNA"/>
</dbReference>
<dbReference type="OrthoDB" id="8215557at2"/>
<sequence>MTESRAIRGRPGSRAARAVAVLGAVVAAASVAVLAACSPTATEAGPVAPSDGAPIVAFYGDSYTRGTGASSPERRWSTIIADDRGWYEFNPSVDGLGFVNNRGFGGDLVDRIVELDPPPDIVIVTMGLNDNFSMPAAADDIEAAIGADLQRLRDDLPEARLVVVEPFWYTDERPDSVDMIIEWVASAADRVGADRIEGASRWLEGHPEWMSVDGIHPNDEGYAEIARRMSGELERLGL</sequence>
<evidence type="ECO:0000256" key="1">
    <source>
        <dbReference type="SAM" id="SignalP"/>
    </source>
</evidence>
<dbReference type="Pfam" id="PF13472">
    <property type="entry name" value="Lipase_GDSL_2"/>
    <property type="match status" value="1"/>
</dbReference>
<dbReference type="InterPro" id="IPR051532">
    <property type="entry name" value="Ester_Hydrolysis_Enzymes"/>
</dbReference>
<feature type="domain" description="SGNH hydrolase-type esterase" evidence="2">
    <location>
        <begin position="58"/>
        <end position="223"/>
    </location>
</feature>
<dbReference type="SUPFAM" id="SSF52266">
    <property type="entry name" value="SGNH hydrolase"/>
    <property type="match status" value="1"/>
</dbReference>
<dbReference type="Gene3D" id="3.40.50.1110">
    <property type="entry name" value="SGNH hydrolase"/>
    <property type="match status" value="1"/>
</dbReference>
<keyword evidence="4" id="KW-1185">Reference proteome</keyword>
<dbReference type="AlphaFoldDB" id="A0A4Q7MJP2"/>
<feature type="chain" id="PRO_5020390779" evidence="1">
    <location>
        <begin position="36"/>
        <end position="238"/>
    </location>
</feature>
<proteinExistence type="predicted"/>
<name>A0A4Q7MJP2_9MICO</name>
<gene>
    <name evidence="3" type="ORF">EV187_0502</name>
</gene>
<evidence type="ECO:0000313" key="4">
    <source>
        <dbReference type="Proteomes" id="UP000293289"/>
    </source>
</evidence>
<protein>
    <submittedName>
        <fullName evidence="3">Lysophospholipase L1-like esterase</fullName>
    </submittedName>
</protein>
<reference evidence="3 4" key="1">
    <citation type="submission" date="2019-02" db="EMBL/GenBank/DDBJ databases">
        <title>Genomic Encyclopedia of Type Strains, Phase IV (KMG-IV): sequencing the most valuable type-strain genomes for metagenomic binning, comparative biology and taxonomic classification.</title>
        <authorList>
            <person name="Goeker M."/>
        </authorList>
    </citation>
    <scope>NUCLEOTIDE SEQUENCE [LARGE SCALE GENOMIC DNA]</scope>
    <source>
        <strain evidence="3 4">DSM 43045</strain>
    </source>
</reference>
<dbReference type="InterPro" id="IPR013830">
    <property type="entry name" value="SGNH_hydro"/>
</dbReference>
<accession>A0A4Q7MJP2</accession>
<dbReference type="PANTHER" id="PTHR30383:SF29">
    <property type="entry name" value="SGNH HYDROLASE-TYPE ESTERASE DOMAIN-CONTAINING PROTEIN"/>
    <property type="match status" value="1"/>
</dbReference>
<keyword evidence="1" id="KW-0732">Signal</keyword>
<dbReference type="Proteomes" id="UP000293289">
    <property type="component" value="Unassembled WGS sequence"/>
</dbReference>
<organism evidence="3 4">
    <name type="scientific">Agromyces ramosus</name>
    <dbReference type="NCBI Taxonomy" id="33879"/>
    <lineage>
        <taxon>Bacteria</taxon>
        <taxon>Bacillati</taxon>
        <taxon>Actinomycetota</taxon>
        <taxon>Actinomycetes</taxon>
        <taxon>Micrococcales</taxon>
        <taxon>Microbacteriaceae</taxon>
        <taxon>Agromyces</taxon>
    </lineage>
</organism>
<dbReference type="InterPro" id="IPR036514">
    <property type="entry name" value="SGNH_hydro_sf"/>
</dbReference>
<dbReference type="CDD" id="cd00229">
    <property type="entry name" value="SGNH_hydrolase"/>
    <property type="match status" value="1"/>
</dbReference>
<comment type="caution">
    <text evidence="3">The sequence shown here is derived from an EMBL/GenBank/DDBJ whole genome shotgun (WGS) entry which is preliminary data.</text>
</comment>